<dbReference type="PANTHER" id="PTHR22807">
    <property type="entry name" value="NOP2 YEAST -RELATED NOL1/NOP2/FMU SUN DOMAIN-CONTAINING"/>
    <property type="match status" value="1"/>
</dbReference>
<dbReference type="Pfam" id="PF01189">
    <property type="entry name" value="Methyltr_RsmB-F"/>
    <property type="match status" value="1"/>
</dbReference>
<dbReference type="InterPro" id="IPR049560">
    <property type="entry name" value="MeTrfase_RsmB-F_NOP2_cat"/>
</dbReference>
<dbReference type="GO" id="GO:0006355">
    <property type="term" value="P:regulation of DNA-templated transcription"/>
    <property type="evidence" value="ECO:0007669"/>
    <property type="project" value="InterPro"/>
</dbReference>
<protein>
    <submittedName>
        <fullName evidence="8">16S rRNA (Cytosine967-C5)-methyltransferase</fullName>
    </submittedName>
</protein>
<dbReference type="InterPro" id="IPR023267">
    <property type="entry name" value="RCMT"/>
</dbReference>
<dbReference type="InterPro" id="IPR029063">
    <property type="entry name" value="SAM-dependent_MTases_sf"/>
</dbReference>
<keyword evidence="4 6" id="KW-0949">S-adenosyl-L-methionine</keyword>
<dbReference type="Proteomes" id="UP000199759">
    <property type="component" value="Unassembled WGS sequence"/>
</dbReference>
<dbReference type="PROSITE" id="PS51686">
    <property type="entry name" value="SAM_MT_RSMB_NOP"/>
    <property type="match status" value="1"/>
</dbReference>
<comment type="similarity">
    <text evidence="1 6">Belongs to the class I-like SAM-binding methyltransferase superfamily. RsmB/NOP family.</text>
</comment>
<feature type="binding site" evidence="6">
    <location>
        <position position="294"/>
    </location>
    <ligand>
        <name>S-adenosyl-L-methionine</name>
        <dbReference type="ChEBI" id="CHEBI:59789"/>
    </ligand>
</feature>
<dbReference type="Gene3D" id="3.40.50.150">
    <property type="entry name" value="Vaccinia Virus protein VP39"/>
    <property type="match status" value="1"/>
</dbReference>
<dbReference type="GO" id="GO:0001510">
    <property type="term" value="P:RNA methylation"/>
    <property type="evidence" value="ECO:0007669"/>
    <property type="project" value="InterPro"/>
</dbReference>
<dbReference type="GO" id="GO:0008173">
    <property type="term" value="F:RNA methyltransferase activity"/>
    <property type="evidence" value="ECO:0007669"/>
    <property type="project" value="InterPro"/>
</dbReference>
<dbReference type="PANTHER" id="PTHR22807:SF61">
    <property type="entry name" value="NOL1_NOP2_SUN FAMILY PROTEIN _ ANTITERMINATION NUSB DOMAIN-CONTAINING PROTEIN"/>
    <property type="match status" value="1"/>
</dbReference>
<name>A0A1G9R1C3_9PROT</name>
<dbReference type="PROSITE" id="PS01153">
    <property type="entry name" value="NOL1_NOP2_SUN"/>
    <property type="match status" value="1"/>
</dbReference>
<dbReference type="STRING" id="144026.SAMN04488568_10625"/>
<keyword evidence="5 6" id="KW-0694">RNA-binding</keyword>
<accession>A0A1G9R1C3</accession>
<dbReference type="InterPro" id="IPR006027">
    <property type="entry name" value="NusB_RsmB_TIM44"/>
</dbReference>
<evidence type="ECO:0000256" key="1">
    <source>
        <dbReference type="ARBA" id="ARBA00007494"/>
    </source>
</evidence>
<feature type="binding site" evidence="6">
    <location>
        <begin position="247"/>
        <end position="253"/>
    </location>
    <ligand>
        <name>S-adenosyl-L-methionine</name>
        <dbReference type="ChEBI" id="CHEBI:59789"/>
    </ligand>
</feature>
<dbReference type="Pfam" id="PF01029">
    <property type="entry name" value="NusB"/>
    <property type="match status" value="1"/>
</dbReference>
<evidence type="ECO:0000256" key="5">
    <source>
        <dbReference type="ARBA" id="ARBA00022884"/>
    </source>
</evidence>
<dbReference type="PRINTS" id="PR02008">
    <property type="entry name" value="RCMTFAMILY"/>
</dbReference>
<evidence type="ECO:0000256" key="3">
    <source>
        <dbReference type="ARBA" id="ARBA00022679"/>
    </source>
</evidence>
<evidence type="ECO:0000313" key="9">
    <source>
        <dbReference type="Proteomes" id="UP000199759"/>
    </source>
</evidence>
<evidence type="ECO:0000313" key="8">
    <source>
        <dbReference type="EMBL" id="SDM17013.1"/>
    </source>
</evidence>
<gene>
    <name evidence="8" type="ORF">SAMN04488568_10625</name>
</gene>
<feature type="domain" description="SAM-dependent MTase RsmB/NOP-type" evidence="7">
    <location>
        <begin position="137"/>
        <end position="430"/>
    </location>
</feature>
<dbReference type="CDD" id="cd02440">
    <property type="entry name" value="AdoMet_MTases"/>
    <property type="match status" value="1"/>
</dbReference>
<dbReference type="SUPFAM" id="SSF48013">
    <property type="entry name" value="NusB-like"/>
    <property type="match status" value="1"/>
</dbReference>
<dbReference type="InterPro" id="IPR035926">
    <property type="entry name" value="NusB-like_sf"/>
</dbReference>
<evidence type="ECO:0000259" key="7">
    <source>
        <dbReference type="PROSITE" id="PS51686"/>
    </source>
</evidence>
<evidence type="ECO:0000256" key="2">
    <source>
        <dbReference type="ARBA" id="ARBA00022603"/>
    </source>
</evidence>
<dbReference type="InterPro" id="IPR001678">
    <property type="entry name" value="MeTrfase_RsmB-F_NOP2_dom"/>
</dbReference>
<dbReference type="SUPFAM" id="SSF53335">
    <property type="entry name" value="S-adenosyl-L-methionine-dependent methyltransferases"/>
    <property type="match status" value="1"/>
</dbReference>
<dbReference type="EMBL" id="FNHG01000006">
    <property type="protein sequence ID" value="SDM17013.1"/>
    <property type="molecule type" value="Genomic_DNA"/>
</dbReference>
<dbReference type="GO" id="GO:0003723">
    <property type="term" value="F:RNA binding"/>
    <property type="evidence" value="ECO:0007669"/>
    <property type="project" value="UniProtKB-UniRule"/>
</dbReference>
<sequence>MSDGLDPRRVAARAYSLVLKQHKTIESALHRDPGFAAMSDRDRGFARAIVSTTFRRLGQTRLVLNKFLARPIEENAAPIQAILLTGAAQLLWMGVPPHAAVSSAVSLADEDDKSRRLKGLVNAVLRKVDREGGAIAGATAPQENLPEWLVQSWRTAYGPGQLSKIANALLETPPLDLTVKIPSEREHWAAELGATILPNGTLRRASITDLTTLPGFAEGAWWAQDAAAALPAQLLRVKPGETIVDLCAAPGGKTMQLAAMGAKVIAVDVSEQRMKRVSENLQRTGLEAELVVDDGRTWRPDNRVDAVLLDAPCTATGTLRRHPEGAWIKRPEDVAKLQSLQFELIKSAIRMIKPGGRLIVCTCSLQPQEGEALANTISNYESLAPFAITRTELTDLAESVTKGGFMRVTPAVWRSHGGMDGFFIARFSKRA</sequence>
<reference evidence="8 9" key="1">
    <citation type="submission" date="2016-10" db="EMBL/GenBank/DDBJ databases">
        <authorList>
            <person name="de Groot N.N."/>
        </authorList>
    </citation>
    <scope>NUCLEOTIDE SEQUENCE [LARGE SCALE GENOMIC DNA]</scope>
    <source>
        <strain evidence="8 9">DSM 16077</strain>
    </source>
</reference>
<dbReference type="InterPro" id="IPR018314">
    <property type="entry name" value="RsmB/NOL1/NOP2-like_CS"/>
</dbReference>
<keyword evidence="9" id="KW-1185">Reference proteome</keyword>
<evidence type="ECO:0000256" key="4">
    <source>
        <dbReference type="ARBA" id="ARBA00022691"/>
    </source>
</evidence>
<feature type="binding site" evidence="6">
    <location>
        <position position="310"/>
    </location>
    <ligand>
        <name>S-adenosyl-L-methionine</name>
        <dbReference type="ChEBI" id="CHEBI:59789"/>
    </ligand>
</feature>
<keyword evidence="3 6" id="KW-0808">Transferase</keyword>
<keyword evidence="2 6" id="KW-0489">Methyltransferase</keyword>
<organism evidence="8 9">
    <name type="scientific">Maricaulis salignorans</name>
    <dbReference type="NCBI Taxonomy" id="144026"/>
    <lineage>
        <taxon>Bacteria</taxon>
        <taxon>Pseudomonadati</taxon>
        <taxon>Pseudomonadota</taxon>
        <taxon>Alphaproteobacteria</taxon>
        <taxon>Maricaulales</taxon>
        <taxon>Maricaulaceae</taxon>
        <taxon>Maricaulis</taxon>
    </lineage>
</organism>
<dbReference type="Gene3D" id="1.10.940.10">
    <property type="entry name" value="NusB-like"/>
    <property type="match status" value="1"/>
</dbReference>
<feature type="binding site" evidence="6">
    <location>
        <position position="268"/>
    </location>
    <ligand>
        <name>S-adenosyl-L-methionine</name>
        <dbReference type="ChEBI" id="CHEBI:59789"/>
    </ligand>
</feature>
<proteinExistence type="inferred from homology"/>
<dbReference type="OrthoDB" id="9810297at2"/>
<feature type="active site" description="Nucleophile" evidence="6">
    <location>
        <position position="363"/>
    </location>
</feature>
<dbReference type="AlphaFoldDB" id="A0A1G9R1C3"/>
<evidence type="ECO:0000256" key="6">
    <source>
        <dbReference type="PROSITE-ProRule" id="PRU01023"/>
    </source>
</evidence>
<dbReference type="RefSeq" id="WP_091768756.1">
    <property type="nucleotide sequence ID" value="NZ_FNHG01000006.1"/>
</dbReference>